<evidence type="ECO:0000313" key="4">
    <source>
        <dbReference type="EMBL" id="KAK5083773.1"/>
    </source>
</evidence>
<feature type="region of interest" description="Disordered" evidence="2">
    <location>
        <begin position="119"/>
        <end position="150"/>
    </location>
</feature>
<sequence>MANLAQEEADRFFNYKPSPTSHPDDKDYDREEVDSENEKSRTRIIRSSRKQEFDEDEDTDDEHATNMGTTTGTKNSYTLPSTTHYANTGPKGVIADAQNYHKARRSTFRRTIHSITDTLSFGQKQRTTPILPEKHTRNGNSSGSDVDLDDDDEFMDRWRQQRLEELQSQFSSGNQSRPYSPARRTYGTLDQVDANGYLNAIENVPKETNVVVLLHDPNNEDSVEVEDELKMMAYKWSHIRFVKLHHEIAEMETVDIPAILAYRGGDVFATISGAEREGLEGILRSQGVLTSQEELHFDQGAYRRQHALAFLRCRRQQKIRQGQSKTTN</sequence>
<dbReference type="AlphaFoldDB" id="A0AAN7Y5M1"/>
<proteinExistence type="inferred from homology"/>
<dbReference type="Proteomes" id="UP001309876">
    <property type="component" value="Unassembled WGS sequence"/>
</dbReference>
<evidence type="ECO:0000259" key="3">
    <source>
        <dbReference type="Pfam" id="PF02114"/>
    </source>
</evidence>
<evidence type="ECO:0000256" key="2">
    <source>
        <dbReference type="SAM" id="MobiDB-lite"/>
    </source>
</evidence>
<accession>A0AAN7Y5M1</accession>
<dbReference type="Pfam" id="PF02114">
    <property type="entry name" value="Phosducin"/>
    <property type="match status" value="1"/>
</dbReference>
<organism evidence="4 5">
    <name type="scientific">Lithohypha guttulata</name>
    <dbReference type="NCBI Taxonomy" id="1690604"/>
    <lineage>
        <taxon>Eukaryota</taxon>
        <taxon>Fungi</taxon>
        <taxon>Dikarya</taxon>
        <taxon>Ascomycota</taxon>
        <taxon>Pezizomycotina</taxon>
        <taxon>Eurotiomycetes</taxon>
        <taxon>Chaetothyriomycetidae</taxon>
        <taxon>Chaetothyriales</taxon>
        <taxon>Trichomeriaceae</taxon>
        <taxon>Lithohypha</taxon>
    </lineage>
</organism>
<dbReference type="InterPro" id="IPR036249">
    <property type="entry name" value="Thioredoxin-like_sf"/>
</dbReference>
<feature type="compositionally biased region" description="Polar residues" evidence="2">
    <location>
        <begin position="119"/>
        <end position="128"/>
    </location>
</feature>
<dbReference type="PANTHER" id="PTHR46052">
    <property type="entry name" value="PHOSDUCIN-LIKE PROTEIN"/>
    <property type="match status" value="1"/>
</dbReference>
<reference evidence="4 5" key="1">
    <citation type="submission" date="2023-08" db="EMBL/GenBank/DDBJ databases">
        <title>Black Yeasts Isolated from many extreme environments.</title>
        <authorList>
            <person name="Coleine C."/>
            <person name="Stajich J.E."/>
            <person name="Selbmann L."/>
        </authorList>
    </citation>
    <scope>NUCLEOTIDE SEQUENCE [LARGE SCALE GENOMIC DNA]</scope>
    <source>
        <strain evidence="4 5">CCFEE 5910</strain>
    </source>
</reference>
<comment type="similarity">
    <text evidence="1">Belongs to the phosducin family.</text>
</comment>
<comment type="caution">
    <text evidence="4">The sequence shown here is derived from an EMBL/GenBank/DDBJ whole genome shotgun (WGS) entry which is preliminary data.</text>
</comment>
<dbReference type="SUPFAM" id="SSF52833">
    <property type="entry name" value="Thioredoxin-like"/>
    <property type="match status" value="1"/>
</dbReference>
<name>A0AAN7Y5M1_9EURO</name>
<feature type="domain" description="Phosducin" evidence="3">
    <location>
        <begin position="85"/>
        <end position="269"/>
    </location>
</feature>
<feature type="region of interest" description="Disordered" evidence="2">
    <location>
        <begin position="1"/>
        <end position="91"/>
    </location>
</feature>
<evidence type="ECO:0000313" key="5">
    <source>
        <dbReference type="Proteomes" id="UP001309876"/>
    </source>
</evidence>
<evidence type="ECO:0000256" key="1">
    <source>
        <dbReference type="ARBA" id="ARBA00009686"/>
    </source>
</evidence>
<dbReference type="InterPro" id="IPR051499">
    <property type="entry name" value="Phosducin-like_reg"/>
</dbReference>
<gene>
    <name evidence="4" type="ORF">LTR05_006278</name>
</gene>
<protein>
    <recommendedName>
        <fullName evidence="3">Phosducin domain-containing protein</fullName>
    </recommendedName>
</protein>
<dbReference type="Gene3D" id="3.40.30.10">
    <property type="entry name" value="Glutaredoxin"/>
    <property type="match status" value="1"/>
</dbReference>
<keyword evidence="5" id="KW-1185">Reference proteome</keyword>
<dbReference type="PANTHER" id="PTHR46052:SF1">
    <property type="entry name" value="PHOSDUCIN-LIKE PROTEIN"/>
    <property type="match status" value="1"/>
</dbReference>
<dbReference type="InterPro" id="IPR024253">
    <property type="entry name" value="Phosducin_thioredoxin-like_dom"/>
</dbReference>
<dbReference type="EMBL" id="JAVRRJ010000006">
    <property type="protein sequence ID" value="KAK5083773.1"/>
    <property type="molecule type" value="Genomic_DNA"/>
</dbReference>
<feature type="compositionally biased region" description="Polar residues" evidence="2">
    <location>
        <begin position="66"/>
        <end position="86"/>
    </location>
</feature>